<dbReference type="OrthoDB" id="10584822at2759"/>
<feature type="region of interest" description="Disordered" evidence="2">
    <location>
        <begin position="1756"/>
        <end position="1793"/>
    </location>
</feature>
<name>A0A210PNG6_MIZYE</name>
<evidence type="ECO:0000259" key="3">
    <source>
        <dbReference type="PROSITE" id="PS50157"/>
    </source>
</evidence>
<feature type="region of interest" description="Disordered" evidence="2">
    <location>
        <begin position="1905"/>
        <end position="1932"/>
    </location>
</feature>
<feature type="compositionally biased region" description="Polar residues" evidence="2">
    <location>
        <begin position="1207"/>
        <end position="1217"/>
    </location>
</feature>
<feature type="region of interest" description="Disordered" evidence="2">
    <location>
        <begin position="1279"/>
        <end position="1340"/>
    </location>
</feature>
<evidence type="ECO:0000313" key="4">
    <source>
        <dbReference type="EMBL" id="OWF38003.1"/>
    </source>
</evidence>
<accession>A0A210PNG6</accession>
<proteinExistence type="predicted"/>
<feature type="compositionally biased region" description="Polar residues" evidence="2">
    <location>
        <begin position="1073"/>
        <end position="1108"/>
    </location>
</feature>
<feature type="region of interest" description="Disordered" evidence="2">
    <location>
        <begin position="308"/>
        <end position="327"/>
    </location>
</feature>
<feature type="region of interest" description="Disordered" evidence="2">
    <location>
        <begin position="1372"/>
        <end position="1462"/>
    </location>
</feature>
<feature type="domain" description="C2H2-type" evidence="3">
    <location>
        <begin position="1564"/>
        <end position="1593"/>
    </location>
</feature>
<dbReference type="PROSITE" id="PS50157">
    <property type="entry name" value="ZINC_FINGER_C2H2_2"/>
    <property type="match status" value="1"/>
</dbReference>
<feature type="region of interest" description="Disordered" evidence="2">
    <location>
        <begin position="1065"/>
        <end position="1140"/>
    </location>
</feature>
<sequence>MENVYHVEPVKNDKLPLPPISSLLSVKCKKPESLPQYKNTPPMFIPPQVKRKKTSPLLIQTKVECNSSSSAPKCDKMLNSPTAGKSSTFPPMSSPPPPPHLLCGLSNVQTFQHSPSQGQSVDKRGAPIPGAMASYLSGGFLDPSSIGTTNMMCGPNFQYQQTSFGEVSTLACQTIIYQNTSIISPRTGFRSSICNHPSAWKSNVTNFSSPETKSSLRSKKMTSHNPSAWIQDAFKPKDCRPRLIQSKVVDQNKFSCDEDLDQLKEAGLHATIFGSIPHSSQQLLFGSQNSHTADGTGKVISIPIDEQGTVSVSSKRPPGDQVTEISSQKSKDICKLYVTCDIKDEKDGSEESNPKTKPISPVCPPLLADANKFSNSSGTTQQLDPNKSGFNVPESSDFNLFPYPKIDEIESVGSNDLGVDDAEYHPIALPLGCYQFNDSDTESDTTNYEGSLGRRMAKMGQDKFDLHLDKTLTLMEWSLIPIQMEPTNKSLSDAARCSRLEDPRLQQSMDKNQVSKETCKDVTLQQSMDKNQVSRETCKDLTLQQSIDKNQVSRETCKDLTIQQSMDKNQVTRETCKDVTLQQSIDKNQVSRETCKDLTLQQSMDEIQKNKETCNDFKSIGSIVPRELEFEQQEEHSVVGNKNAICLDKRITEMLDVSFLVSSPRDDLHKGSENNDISQSTENENGTPDREKKKTFIEIENDAKKSSEIEVFGVSGALVVKSPVGVVSEELLAVSRINEGSDGVLTTTSDVLSTSGEVSADHQSRSSFCDTSDAAIGAQPDNPLTRIATVLSQNLSKTSKDKVGKNVKRLSQNISSAMQKVKGTSENTTVATVGNDLQKRESCISDSISDTFTKAQIKEDTLIMTITTQRNKSNVSTRENGCTTPVPEKKELPPLWHDYKSCSECHVMSSQEKQLLQESADFLGEDFNAFSRRSQRKRGVPKKLENYFSECREVAKGYKTAVNKRKRQKTRKNTGDTYSTCDRTDHDSDWDMVELYQDDVVVEERNNSATVSGVETRNRGTRTFEKLANEKYPDFDIDEEFLLKSTPKCTRNMLKRLTTSLITSSNHQRRTVTKSQKTLPISTTTEVNTAPSAQTKNITQGNSVSDDATSPLLINPVNLETTSDPPTKGNIGDPTTPRTTDLGTALVNAGPVTQNCTVYITQEDTVKDVQTQTNGQTTCTSNSERQNISTTDEMATVHVSTGEMKSKSASNKRSGSKLQEKKSQKSVSRSQVPAKKKKGRPFKTLTSSKEAAITCVTDGDISGNTGEKYLAEGNDAAATTKLKSTSKSEEITSSSDKKKKSKEVRKNVTSSSTGKPKKSKMEGKKKGDLLSHDNTEDNVQAVVVENVTQSTDVKKKSKNMIVSNEDDGDAEKLIGTKKKVQGKKQKTKEKADDSSLLKDHSSPQTSKKVDVLKQKGDGKETLQKKKKIFKNSSDGQKKKTSWKRKKGSDNSLHSQSKNLTKNISNLVMKNKKRILQGYAKFRVVTDPDQAAELKSNRPTDCRFCKKTITFSALKDHEREHKFKCIRCRIVFNNQKEKEKHYFKKHNTSKKHGKVSQVSKVNELYHCMLCEKSFIRIKTFQRHLHSNIHGYNRHIQNRCLSMMGSHTEQSTRALQRQGSTLHAIGNGDQEVSPDDQLIQQRITWNGAEDKSPKTWTLPENQTNTEELKKQLIKTVEHAEGRDTINYYYHEPEILEWMKKQESFLQKMSALPNSDMHQRAEPYAVVTNFSMMNYLTSGPQCSGIKYVSEEEGESIQCMHNNSADGSTPYRQTDPADGSTHYTHTDLADGSTHYTHNGPADGSTNFIPNNTAGCSTNCLCDGPAMASASFVPPFIQEDGSQFLPHGGSMVSYPTFEPSNTDTKKTNSSKNTTEVGVSCTMGQFAVHDESMVSSQNNILNNRYQLLADPSPPDQPMLDTSRILNTSSSDHDHSDVDQGPMGWLSRAIQDIEADPYYQVPDFLDSQSDLDNDSGFNEHSVSKDSSVFRITGTPSTSESAVTMYTRNYTDLDNGQQIQVCDKKDLETGQGADTGTVILPVRCPNSSQSRENSGTRCLEPLVSDTLSPAQVSTSKQCCKSQINDEVDKEDQESQELLKLKYAQILCDIRNDVLGTRSYQE</sequence>
<evidence type="ECO:0000256" key="1">
    <source>
        <dbReference type="PROSITE-ProRule" id="PRU00042"/>
    </source>
</evidence>
<keyword evidence="1" id="KW-0863">Zinc-finger</keyword>
<feature type="compositionally biased region" description="Polar residues" evidence="2">
    <location>
        <begin position="1449"/>
        <end position="1462"/>
    </location>
</feature>
<feature type="region of interest" description="Disordered" evidence="2">
    <location>
        <begin position="1170"/>
        <end position="1247"/>
    </location>
</feature>
<reference evidence="4 5" key="1">
    <citation type="journal article" date="2017" name="Nat. Ecol. Evol.">
        <title>Scallop genome provides insights into evolution of bilaterian karyotype and development.</title>
        <authorList>
            <person name="Wang S."/>
            <person name="Zhang J."/>
            <person name="Jiao W."/>
            <person name="Li J."/>
            <person name="Xun X."/>
            <person name="Sun Y."/>
            <person name="Guo X."/>
            <person name="Huan P."/>
            <person name="Dong B."/>
            <person name="Zhang L."/>
            <person name="Hu X."/>
            <person name="Sun X."/>
            <person name="Wang J."/>
            <person name="Zhao C."/>
            <person name="Wang Y."/>
            <person name="Wang D."/>
            <person name="Huang X."/>
            <person name="Wang R."/>
            <person name="Lv J."/>
            <person name="Li Y."/>
            <person name="Zhang Z."/>
            <person name="Liu B."/>
            <person name="Lu W."/>
            <person name="Hui Y."/>
            <person name="Liang J."/>
            <person name="Zhou Z."/>
            <person name="Hou R."/>
            <person name="Li X."/>
            <person name="Liu Y."/>
            <person name="Li H."/>
            <person name="Ning X."/>
            <person name="Lin Y."/>
            <person name="Zhao L."/>
            <person name="Xing Q."/>
            <person name="Dou J."/>
            <person name="Li Y."/>
            <person name="Mao J."/>
            <person name="Guo H."/>
            <person name="Dou H."/>
            <person name="Li T."/>
            <person name="Mu C."/>
            <person name="Jiang W."/>
            <person name="Fu Q."/>
            <person name="Fu X."/>
            <person name="Miao Y."/>
            <person name="Liu J."/>
            <person name="Yu Q."/>
            <person name="Li R."/>
            <person name="Liao H."/>
            <person name="Li X."/>
            <person name="Kong Y."/>
            <person name="Jiang Z."/>
            <person name="Chourrout D."/>
            <person name="Li R."/>
            <person name="Bao Z."/>
        </authorList>
    </citation>
    <scope>NUCLEOTIDE SEQUENCE [LARGE SCALE GENOMIC DNA]</scope>
    <source>
        <strain evidence="4 5">PY_sf001</strain>
    </source>
</reference>
<feature type="region of interest" description="Disordered" evidence="2">
    <location>
        <begin position="345"/>
        <end position="364"/>
    </location>
</feature>
<feature type="compositionally biased region" description="Basic and acidic residues" evidence="2">
    <location>
        <begin position="664"/>
        <end position="673"/>
    </location>
</feature>
<gene>
    <name evidence="4" type="ORF">KP79_PYT14323</name>
</gene>
<comment type="caution">
    <text evidence="4">The sequence shown here is derived from an EMBL/GenBank/DDBJ whole genome shotgun (WGS) entry which is preliminary data.</text>
</comment>
<feature type="compositionally biased region" description="Polar residues" evidence="2">
    <location>
        <begin position="674"/>
        <end position="686"/>
    </location>
</feature>
<feature type="compositionally biased region" description="Polar residues" evidence="2">
    <location>
        <begin position="1170"/>
        <end position="1193"/>
    </location>
</feature>
<dbReference type="SMART" id="SM00355">
    <property type="entry name" value="ZnF_C2H2"/>
    <property type="match status" value="3"/>
</dbReference>
<feature type="compositionally biased region" description="Basic and acidic residues" evidence="2">
    <location>
        <begin position="1319"/>
        <end position="1335"/>
    </location>
</feature>
<evidence type="ECO:0000256" key="2">
    <source>
        <dbReference type="SAM" id="MobiDB-lite"/>
    </source>
</evidence>
<protein>
    <recommendedName>
        <fullName evidence="3">C2H2-type domain-containing protein</fullName>
    </recommendedName>
</protein>
<dbReference type="EMBL" id="NEDP02005575">
    <property type="protein sequence ID" value="OWF38003.1"/>
    <property type="molecule type" value="Genomic_DNA"/>
</dbReference>
<dbReference type="Proteomes" id="UP000242188">
    <property type="component" value="Unassembled WGS sequence"/>
</dbReference>
<feature type="region of interest" description="Disordered" evidence="2">
    <location>
        <begin position="664"/>
        <end position="693"/>
    </location>
</feature>
<keyword evidence="1" id="KW-0862">Zinc</keyword>
<feature type="compositionally biased region" description="Basic and acidic residues" evidence="2">
    <location>
        <begin position="1388"/>
        <end position="1423"/>
    </location>
</feature>
<feature type="compositionally biased region" description="Polar residues" evidence="2">
    <location>
        <begin position="1756"/>
        <end position="1768"/>
    </location>
</feature>
<dbReference type="InterPro" id="IPR013087">
    <property type="entry name" value="Znf_C2H2_type"/>
</dbReference>
<keyword evidence="5" id="KW-1185">Reference proteome</keyword>
<organism evidence="4 5">
    <name type="scientific">Mizuhopecten yessoensis</name>
    <name type="common">Japanese scallop</name>
    <name type="synonym">Patinopecten yessoensis</name>
    <dbReference type="NCBI Taxonomy" id="6573"/>
    <lineage>
        <taxon>Eukaryota</taxon>
        <taxon>Metazoa</taxon>
        <taxon>Spiralia</taxon>
        <taxon>Lophotrochozoa</taxon>
        <taxon>Mollusca</taxon>
        <taxon>Bivalvia</taxon>
        <taxon>Autobranchia</taxon>
        <taxon>Pteriomorphia</taxon>
        <taxon>Pectinida</taxon>
        <taxon>Pectinoidea</taxon>
        <taxon>Pectinidae</taxon>
        <taxon>Mizuhopecten</taxon>
    </lineage>
</organism>
<dbReference type="GO" id="GO:0008270">
    <property type="term" value="F:zinc ion binding"/>
    <property type="evidence" value="ECO:0007669"/>
    <property type="project" value="UniProtKB-KW"/>
</dbReference>
<dbReference type="PROSITE" id="PS00028">
    <property type="entry name" value="ZINC_FINGER_C2H2_1"/>
    <property type="match status" value="2"/>
</dbReference>
<keyword evidence="1" id="KW-0479">Metal-binding</keyword>
<feature type="region of interest" description="Disordered" evidence="2">
    <location>
        <begin position="32"/>
        <end position="51"/>
    </location>
</feature>
<feature type="region of interest" description="Disordered" evidence="2">
    <location>
        <begin position="370"/>
        <end position="391"/>
    </location>
</feature>
<feature type="region of interest" description="Disordered" evidence="2">
    <location>
        <begin position="70"/>
        <end position="99"/>
    </location>
</feature>
<feature type="compositionally biased region" description="Basic residues" evidence="2">
    <location>
        <begin position="1375"/>
        <end position="1387"/>
    </location>
</feature>
<evidence type="ECO:0000313" key="5">
    <source>
        <dbReference type="Proteomes" id="UP000242188"/>
    </source>
</evidence>
<feature type="compositionally biased region" description="Polar residues" evidence="2">
    <location>
        <begin position="372"/>
        <end position="391"/>
    </location>
</feature>